<dbReference type="Proteomes" id="UP000275076">
    <property type="component" value="Unassembled WGS sequence"/>
</dbReference>
<reference evidence="2 3" key="1">
    <citation type="submission" date="2018-10" db="EMBL/GenBank/DDBJ databases">
        <title>Draft genome sequence of Bacillus salarius IM0101, isolated from a hypersaline soil in Inner Mongolia, China.</title>
        <authorList>
            <person name="Yamprayoonswat W."/>
            <person name="Boonvisut S."/>
            <person name="Jumpathong W."/>
            <person name="Sittihan S."/>
            <person name="Ruangsuj P."/>
            <person name="Wanthongcharoen S."/>
            <person name="Thongpramul N."/>
            <person name="Pimmason S."/>
            <person name="Yu B."/>
            <person name="Yasawong M."/>
        </authorList>
    </citation>
    <scope>NUCLEOTIDE SEQUENCE [LARGE SCALE GENOMIC DNA]</scope>
    <source>
        <strain evidence="2 3">IM0101</strain>
    </source>
</reference>
<dbReference type="Gene3D" id="3.90.550.10">
    <property type="entry name" value="Spore Coat Polysaccharide Biosynthesis Protein SpsA, Chain A"/>
    <property type="match status" value="1"/>
</dbReference>
<protein>
    <submittedName>
        <fullName evidence="2">Xanthine dehydrogenase</fullName>
    </submittedName>
</protein>
<dbReference type="Pfam" id="PF12804">
    <property type="entry name" value="NTP_transf_3"/>
    <property type="match status" value="1"/>
</dbReference>
<evidence type="ECO:0000259" key="1">
    <source>
        <dbReference type="Pfam" id="PF12804"/>
    </source>
</evidence>
<dbReference type="InterPro" id="IPR025877">
    <property type="entry name" value="MobA-like_NTP_Trfase"/>
</dbReference>
<feature type="domain" description="MobA-like NTP transferase" evidence="1">
    <location>
        <begin position="8"/>
        <end position="175"/>
    </location>
</feature>
<comment type="caution">
    <text evidence="2">The sequence shown here is derived from an EMBL/GenBank/DDBJ whole genome shotgun (WGS) entry which is preliminary data.</text>
</comment>
<dbReference type="RefSeq" id="WP_125556866.1">
    <property type="nucleotide sequence ID" value="NZ_RBVX01000015.1"/>
</dbReference>
<sequence length="207" mass="23017">MKGNSVVGIYLAAGKSSRMGSNKLALPLGDTTIGSMGLRTAVYSQLNHVFVIVKPNDTLEWIDTALYASYLKNRWTIIRSDQAAKGQAYSLSSGVKAACNQKADGGMVLLGDQPFLSSTIINNLIEMYKTNETVEYVASSYQGIMQPPILFSSELFSILKRLRGDIGARKFIRSRPSETGITMYYEKGSYFYDVDTKEDYQWSINKI</sequence>
<dbReference type="InterPro" id="IPR029044">
    <property type="entry name" value="Nucleotide-diphossugar_trans"/>
</dbReference>
<dbReference type="PANTHER" id="PTHR43777:SF1">
    <property type="entry name" value="MOLYBDENUM COFACTOR CYTIDYLYLTRANSFERASE"/>
    <property type="match status" value="1"/>
</dbReference>
<proteinExistence type="predicted"/>
<evidence type="ECO:0000313" key="3">
    <source>
        <dbReference type="Proteomes" id="UP000275076"/>
    </source>
</evidence>
<name>A0A3R9QJZ8_9BACI</name>
<dbReference type="GO" id="GO:0016779">
    <property type="term" value="F:nucleotidyltransferase activity"/>
    <property type="evidence" value="ECO:0007669"/>
    <property type="project" value="UniProtKB-ARBA"/>
</dbReference>
<dbReference type="SUPFAM" id="SSF53448">
    <property type="entry name" value="Nucleotide-diphospho-sugar transferases"/>
    <property type="match status" value="1"/>
</dbReference>
<organism evidence="2 3">
    <name type="scientific">Salibacterium salarium</name>
    <dbReference type="NCBI Taxonomy" id="284579"/>
    <lineage>
        <taxon>Bacteria</taxon>
        <taxon>Bacillati</taxon>
        <taxon>Bacillota</taxon>
        <taxon>Bacilli</taxon>
        <taxon>Bacillales</taxon>
        <taxon>Bacillaceae</taxon>
    </lineage>
</organism>
<dbReference type="AlphaFoldDB" id="A0A3R9QJZ8"/>
<keyword evidence="3" id="KW-1185">Reference proteome</keyword>
<dbReference type="EMBL" id="RBVX01000015">
    <property type="protein sequence ID" value="RSL32395.1"/>
    <property type="molecule type" value="Genomic_DNA"/>
</dbReference>
<evidence type="ECO:0000313" key="2">
    <source>
        <dbReference type="EMBL" id="RSL32395.1"/>
    </source>
</evidence>
<dbReference type="OrthoDB" id="285216at2"/>
<accession>A0A3R9QJZ8</accession>
<dbReference type="CDD" id="cd04182">
    <property type="entry name" value="GT_2_like_f"/>
    <property type="match status" value="1"/>
</dbReference>
<dbReference type="PANTHER" id="PTHR43777">
    <property type="entry name" value="MOLYBDENUM COFACTOR CYTIDYLYLTRANSFERASE"/>
    <property type="match status" value="1"/>
</dbReference>
<gene>
    <name evidence="2" type="ORF">D7Z54_16005</name>
</gene>